<dbReference type="EMBL" id="JAKRVX010000003">
    <property type="protein sequence ID" value="MCL9817220.1"/>
    <property type="molecule type" value="Genomic_DNA"/>
</dbReference>
<dbReference type="RefSeq" id="WP_250584244.1">
    <property type="nucleotide sequence ID" value="NZ_JAKRVX010000003.1"/>
</dbReference>
<evidence type="ECO:0000313" key="6">
    <source>
        <dbReference type="Proteomes" id="UP001203207"/>
    </source>
</evidence>
<gene>
    <name evidence="5" type="ORF">AArcSt2_09710</name>
</gene>
<dbReference type="PRINTS" id="PR00033">
    <property type="entry name" value="HTHASNC"/>
</dbReference>
<name>A0AAE3FYH9_9EURY</name>
<dbReference type="InterPro" id="IPR011017">
    <property type="entry name" value="TRASH_dom"/>
</dbReference>
<evidence type="ECO:0000256" key="1">
    <source>
        <dbReference type="ARBA" id="ARBA00023015"/>
    </source>
</evidence>
<keyword evidence="3" id="KW-0804">Transcription</keyword>
<evidence type="ECO:0000256" key="2">
    <source>
        <dbReference type="ARBA" id="ARBA00023125"/>
    </source>
</evidence>
<dbReference type="CDD" id="cd00090">
    <property type="entry name" value="HTH_ARSR"/>
    <property type="match status" value="1"/>
</dbReference>
<keyword evidence="2" id="KW-0238">DNA-binding</keyword>
<dbReference type="InterPro" id="IPR019885">
    <property type="entry name" value="Tscrpt_reg_HTH_AsnC-type_CS"/>
</dbReference>
<evidence type="ECO:0000259" key="4">
    <source>
        <dbReference type="PROSITE" id="PS50956"/>
    </source>
</evidence>
<evidence type="ECO:0000313" key="5">
    <source>
        <dbReference type="EMBL" id="MCL9817220.1"/>
    </source>
</evidence>
<dbReference type="GO" id="GO:0043200">
    <property type="term" value="P:response to amino acid"/>
    <property type="evidence" value="ECO:0007669"/>
    <property type="project" value="TreeGrafter"/>
</dbReference>
<dbReference type="InterPro" id="IPR011991">
    <property type="entry name" value="ArsR-like_HTH"/>
</dbReference>
<keyword evidence="1" id="KW-0805">Transcription regulation</keyword>
<dbReference type="InterPro" id="IPR000485">
    <property type="entry name" value="AsnC-type_HTH_dom"/>
</dbReference>
<keyword evidence="6" id="KW-1185">Reference proteome</keyword>
<reference evidence="5" key="2">
    <citation type="submission" date="2022-02" db="EMBL/GenBank/DDBJ databases">
        <authorList>
            <person name="Elcheninov A.G."/>
            <person name="Sorokin D.Y."/>
            <person name="Kublanov I.V."/>
        </authorList>
    </citation>
    <scope>NUCLEOTIDE SEQUENCE</scope>
    <source>
        <strain evidence="5">AArc-St2</strain>
    </source>
</reference>
<dbReference type="PANTHER" id="PTHR30154:SF34">
    <property type="entry name" value="TRANSCRIPTIONAL REGULATOR AZLB"/>
    <property type="match status" value="1"/>
</dbReference>
<dbReference type="Pfam" id="PF13404">
    <property type="entry name" value="HTH_AsnC-type"/>
    <property type="match status" value="1"/>
</dbReference>
<dbReference type="PROSITE" id="PS50956">
    <property type="entry name" value="HTH_ASNC_2"/>
    <property type="match status" value="1"/>
</dbReference>
<feature type="domain" description="HTH asnC-type" evidence="4">
    <location>
        <begin position="4"/>
        <end position="67"/>
    </location>
</feature>
<reference evidence="5" key="1">
    <citation type="journal article" date="2022" name="Syst. Appl. Microbiol.">
        <title>Natronocalculus amylovorans gen. nov., sp. nov., and Natranaeroarchaeum aerophilus sp. nov., dominant culturable amylolytic natronoarchaea from hypersaline soda lakes in southwestern Siberia.</title>
        <authorList>
            <person name="Sorokin D.Y."/>
            <person name="Elcheninov A.G."/>
            <person name="Khizhniak T.V."/>
            <person name="Koenen M."/>
            <person name="Bale N.J."/>
            <person name="Damste J.S.S."/>
            <person name="Kublanov I.V."/>
        </authorList>
    </citation>
    <scope>NUCLEOTIDE SEQUENCE</scope>
    <source>
        <strain evidence="5">AArc-St2</strain>
    </source>
</reference>
<dbReference type="PANTHER" id="PTHR30154">
    <property type="entry name" value="LEUCINE-RESPONSIVE REGULATORY PROTEIN"/>
    <property type="match status" value="1"/>
</dbReference>
<dbReference type="InterPro" id="IPR056526">
    <property type="entry name" value="TRASH_HVO_1752"/>
</dbReference>
<protein>
    <submittedName>
        <fullName evidence="5">AsnC family transcriptional regulator</fullName>
    </submittedName>
</protein>
<dbReference type="Proteomes" id="UP001203207">
    <property type="component" value="Unassembled WGS sequence"/>
</dbReference>
<dbReference type="InterPro" id="IPR036388">
    <property type="entry name" value="WH-like_DNA-bd_sf"/>
</dbReference>
<comment type="caution">
    <text evidence="5">The sequence shown here is derived from an EMBL/GenBank/DDBJ whole genome shotgun (WGS) entry which is preliminary data.</text>
</comment>
<dbReference type="InterPro" id="IPR036390">
    <property type="entry name" value="WH_DNA-bd_sf"/>
</dbReference>
<accession>A0AAE3FYH9</accession>
<evidence type="ECO:0000256" key="3">
    <source>
        <dbReference type="ARBA" id="ARBA00023163"/>
    </source>
</evidence>
<dbReference type="GO" id="GO:0043565">
    <property type="term" value="F:sequence-specific DNA binding"/>
    <property type="evidence" value="ECO:0007669"/>
    <property type="project" value="InterPro"/>
</dbReference>
<dbReference type="SMART" id="SM00746">
    <property type="entry name" value="TRASH"/>
    <property type="match status" value="1"/>
</dbReference>
<dbReference type="AlphaFoldDB" id="A0AAE3FYH9"/>
<proteinExistence type="predicted"/>
<sequence>MRELDQIDREIIQLLLEDGRRPYSDIAAHVGLSAPAVTDRIDRLRAVGLIEGFSVDLDTGLLRDGVPVLVELAVEPAYLSVASDALRDVERIEHQYTTADASIFVHATVGTDSVTALLDSVLDFNRVRSINVHLLSNSSWSPRIGSDAQLAIDCVECGNAVTGEGESERIDGTLYHFCCGSCLGNFTERYDRFAADA</sequence>
<dbReference type="SUPFAM" id="SSF46785">
    <property type="entry name" value="Winged helix' DNA-binding domain"/>
    <property type="match status" value="1"/>
</dbReference>
<dbReference type="Pfam" id="PF24273">
    <property type="entry name" value="TRASH_HVO_1752_C"/>
    <property type="match status" value="1"/>
</dbReference>
<dbReference type="SMART" id="SM00344">
    <property type="entry name" value="HTH_ASNC"/>
    <property type="match status" value="1"/>
</dbReference>
<dbReference type="InterPro" id="IPR019888">
    <property type="entry name" value="Tscrpt_reg_AsnC-like"/>
</dbReference>
<dbReference type="Gene3D" id="1.10.10.10">
    <property type="entry name" value="Winged helix-like DNA-binding domain superfamily/Winged helix DNA-binding domain"/>
    <property type="match status" value="1"/>
</dbReference>
<organism evidence="5 6">
    <name type="scientific">Natronocalculus amylovorans</name>
    <dbReference type="NCBI Taxonomy" id="2917812"/>
    <lineage>
        <taxon>Archaea</taxon>
        <taxon>Methanobacteriati</taxon>
        <taxon>Methanobacteriota</taxon>
        <taxon>Stenosarchaea group</taxon>
        <taxon>Halobacteria</taxon>
        <taxon>Halobacteriales</taxon>
        <taxon>Haloferacaceae</taxon>
        <taxon>Natronocalculus</taxon>
    </lineage>
</organism>
<dbReference type="GO" id="GO:0005829">
    <property type="term" value="C:cytosol"/>
    <property type="evidence" value="ECO:0007669"/>
    <property type="project" value="TreeGrafter"/>
</dbReference>
<dbReference type="PROSITE" id="PS00519">
    <property type="entry name" value="HTH_ASNC_1"/>
    <property type="match status" value="1"/>
</dbReference>